<dbReference type="Proteomes" id="UP000663829">
    <property type="component" value="Unassembled WGS sequence"/>
</dbReference>
<evidence type="ECO:0000313" key="4">
    <source>
        <dbReference type="EMBL" id="CAF3789487.1"/>
    </source>
</evidence>
<sequence length="77" mass="8560">MTSAQHQEVSITEPLASAHIADNVHVKSVINTETQPKVGMENTAKMIQLMSKLSSTHCQIDEYAKRRHEQISAETQA</sequence>
<dbReference type="EMBL" id="CAJNOK010005049">
    <property type="protein sequence ID" value="CAF0958716.1"/>
    <property type="molecule type" value="Genomic_DNA"/>
</dbReference>
<dbReference type="Proteomes" id="UP000682733">
    <property type="component" value="Unassembled WGS sequence"/>
</dbReference>
<gene>
    <name evidence="2" type="ORF">GPM918_LOCUS14626</name>
    <name evidence="1" type="ORF">OVA965_LOCUS12520</name>
    <name evidence="4" type="ORF">SRO942_LOCUS14626</name>
    <name evidence="3" type="ORF">TMI583_LOCUS12524</name>
</gene>
<dbReference type="EMBL" id="CAJOBA010005054">
    <property type="protein sequence ID" value="CAF3731625.1"/>
    <property type="molecule type" value="Genomic_DNA"/>
</dbReference>
<organism evidence="2 5">
    <name type="scientific">Didymodactylos carnosus</name>
    <dbReference type="NCBI Taxonomy" id="1234261"/>
    <lineage>
        <taxon>Eukaryota</taxon>
        <taxon>Metazoa</taxon>
        <taxon>Spiralia</taxon>
        <taxon>Gnathifera</taxon>
        <taxon>Rotifera</taxon>
        <taxon>Eurotatoria</taxon>
        <taxon>Bdelloidea</taxon>
        <taxon>Philodinida</taxon>
        <taxon>Philodinidae</taxon>
        <taxon>Didymodactylos</taxon>
    </lineage>
</organism>
<proteinExistence type="predicted"/>
<dbReference type="AlphaFoldDB" id="A0A814I473"/>
<dbReference type="EMBL" id="CAJNOQ010003552">
    <property type="protein sequence ID" value="CAF1018038.1"/>
    <property type="molecule type" value="Genomic_DNA"/>
</dbReference>
<keyword evidence="5" id="KW-1185">Reference proteome</keyword>
<evidence type="ECO:0000313" key="2">
    <source>
        <dbReference type="EMBL" id="CAF1018038.1"/>
    </source>
</evidence>
<name>A0A814I473_9BILA</name>
<accession>A0A814I473</accession>
<evidence type="ECO:0000313" key="1">
    <source>
        <dbReference type="EMBL" id="CAF0958716.1"/>
    </source>
</evidence>
<dbReference type="Proteomes" id="UP000681722">
    <property type="component" value="Unassembled WGS sequence"/>
</dbReference>
<evidence type="ECO:0000313" key="5">
    <source>
        <dbReference type="Proteomes" id="UP000663829"/>
    </source>
</evidence>
<dbReference type="EMBL" id="CAJOBC010003552">
    <property type="protein sequence ID" value="CAF3789487.1"/>
    <property type="molecule type" value="Genomic_DNA"/>
</dbReference>
<protein>
    <submittedName>
        <fullName evidence="2">Uncharacterized protein</fullName>
    </submittedName>
</protein>
<reference evidence="2" key="1">
    <citation type="submission" date="2021-02" db="EMBL/GenBank/DDBJ databases">
        <authorList>
            <person name="Nowell W R."/>
        </authorList>
    </citation>
    <scope>NUCLEOTIDE SEQUENCE</scope>
</reference>
<evidence type="ECO:0000313" key="3">
    <source>
        <dbReference type="EMBL" id="CAF3731625.1"/>
    </source>
</evidence>
<comment type="caution">
    <text evidence="2">The sequence shown here is derived from an EMBL/GenBank/DDBJ whole genome shotgun (WGS) entry which is preliminary data.</text>
</comment>
<dbReference type="Proteomes" id="UP000677228">
    <property type="component" value="Unassembled WGS sequence"/>
</dbReference>